<organism evidence="1 2">
    <name type="scientific">Ricinus communis</name>
    <name type="common">Castor bean</name>
    <dbReference type="NCBI Taxonomy" id="3988"/>
    <lineage>
        <taxon>Eukaryota</taxon>
        <taxon>Viridiplantae</taxon>
        <taxon>Streptophyta</taxon>
        <taxon>Embryophyta</taxon>
        <taxon>Tracheophyta</taxon>
        <taxon>Spermatophyta</taxon>
        <taxon>Magnoliopsida</taxon>
        <taxon>eudicotyledons</taxon>
        <taxon>Gunneridae</taxon>
        <taxon>Pentapetalae</taxon>
        <taxon>rosids</taxon>
        <taxon>fabids</taxon>
        <taxon>Malpighiales</taxon>
        <taxon>Euphorbiaceae</taxon>
        <taxon>Acalyphoideae</taxon>
        <taxon>Acalypheae</taxon>
        <taxon>Ricinus</taxon>
    </lineage>
</organism>
<proteinExistence type="predicted"/>
<reference evidence="2" key="1">
    <citation type="journal article" date="2010" name="Nat. Biotechnol.">
        <title>Draft genome sequence of the oilseed species Ricinus communis.</title>
        <authorList>
            <person name="Chan A.P."/>
            <person name="Crabtree J."/>
            <person name="Zhao Q."/>
            <person name="Lorenzi H."/>
            <person name="Orvis J."/>
            <person name="Puiu D."/>
            <person name="Melake-Berhan A."/>
            <person name="Jones K.M."/>
            <person name="Redman J."/>
            <person name="Chen G."/>
            <person name="Cahoon E.B."/>
            <person name="Gedil M."/>
            <person name="Stanke M."/>
            <person name="Haas B.J."/>
            <person name="Wortman J.R."/>
            <person name="Fraser-Liggett C.M."/>
            <person name="Ravel J."/>
            <person name="Rabinowicz P.D."/>
        </authorList>
    </citation>
    <scope>NUCLEOTIDE SEQUENCE [LARGE SCALE GENOMIC DNA]</scope>
    <source>
        <strain evidence="2">cv. Hale</strain>
    </source>
</reference>
<evidence type="ECO:0000313" key="1">
    <source>
        <dbReference type="EMBL" id="EEF26399.1"/>
    </source>
</evidence>
<name>B9TCL8_RICCO</name>
<sequence>MRDLRPTNGPARFHQQRFELGRRRLHADFLAHTRSCNGRGVRGVGVTPSTWSTRWPAAAATASASDAASSS</sequence>
<dbReference type="AlphaFoldDB" id="B9TCL8"/>
<accession>B9TCL8</accession>
<protein>
    <submittedName>
        <fullName evidence="1">Uncharacterized protein</fullName>
    </submittedName>
</protein>
<dbReference type="Proteomes" id="UP000008311">
    <property type="component" value="Unassembled WGS sequence"/>
</dbReference>
<dbReference type="EMBL" id="EQ977408">
    <property type="protein sequence ID" value="EEF26399.1"/>
    <property type="molecule type" value="Genomic_DNA"/>
</dbReference>
<evidence type="ECO:0000313" key="2">
    <source>
        <dbReference type="Proteomes" id="UP000008311"/>
    </source>
</evidence>
<gene>
    <name evidence="1" type="ORF">RCOM_1941010</name>
</gene>
<keyword evidence="2" id="KW-1185">Reference proteome</keyword>
<dbReference type="InParanoid" id="B9TCL8"/>